<sequence>MSINIPLVAYGPSYLIRQANQLYQRLNTAEVMLGLLPTGTMFSDRNETSEKLVSMFWSLDMSTFNDVKSRGLDSFKKDLISREPRVQNLLKQVKSFDQLIPAWYSDTFMPRMYSEIDKTVFIGDCAHATSHQLGQGANLALVDAWTLSKCISDCATGEEAMYKYDQERKWRLRFYQLNSRLLTPVLQSHSKVVSTLCDVFMGPMCKFPPTKLQMLTVLCGAQNNGIPWTTNPNEEYLGYVHGFSSKEQALKTA</sequence>
<dbReference type="AlphaFoldDB" id="A0AAD3D997"/>
<dbReference type="SUPFAM" id="SSF51905">
    <property type="entry name" value="FAD/NAD(P)-binding domain"/>
    <property type="match status" value="1"/>
</dbReference>
<dbReference type="InterPro" id="IPR050493">
    <property type="entry name" value="FAD-dep_Monooxygenase_BioMet"/>
</dbReference>
<accession>A0AAD3D997</accession>
<evidence type="ECO:0000313" key="4">
    <source>
        <dbReference type="EMBL" id="GFH60221.1"/>
    </source>
</evidence>
<comment type="caution">
    <text evidence="4">The sequence shown here is derived from an EMBL/GenBank/DDBJ whole genome shotgun (WGS) entry which is preliminary data.</text>
</comment>
<dbReference type="PANTHER" id="PTHR13789:SF309">
    <property type="entry name" value="PUTATIVE (AFU_ORTHOLOGUE AFUA_6G14510)-RELATED"/>
    <property type="match status" value="1"/>
</dbReference>
<name>A0AAD3D997_9STRA</name>
<evidence type="ECO:0000259" key="3">
    <source>
        <dbReference type="Pfam" id="PF01494"/>
    </source>
</evidence>
<gene>
    <name evidence="4" type="ORF">CTEN210_16697</name>
</gene>
<proteinExistence type="predicted"/>
<dbReference type="InterPro" id="IPR002938">
    <property type="entry name" value="FAD-bd"/>
</dbReference>
<dbReference type="InterPro" id="IPR036188">
    <property type="entry name" value="FAD/NAD-bd_sf"/>
</dbReference>
<evidence type="ECO:0000313" key="5">
    <source>
        <dbReference type="Proteomes" id="UP001054902"/>
    </source>
</evidence>
<evidence type="ECO:0000256" key="2">
    <source>
        <dbReference type="ARBA" id="ARBA00023033"/>
    </source>
</evidence>
<dbReference type="GO" id="GO:0071949">
    <property type="term" value="F:FAD binding"/>
    <property type="evidence" value="ECO:0007669"/>
    <property type="project" value="InterPro"/>
</dbReference>
<keyword evidence="2 4" id="KW-0503">Monooxygenase</keyword>
<dbReference type="PANTHER" id="PTHR13789">
    <property type="entry name" value="MONOOXYGENASE"/>
    <property type="match status" value="1"/>
</dbReference>
<evidence type="ECO:0000256" key="1">
    <source>
        <dbReference type="ARBA" id="ARBA00023002"/>
    </source>
</evidence>
<dbReference type="EMBL" id="BLLK01000069">
    <property type="protein sequence ID" value="GFH60221.1"/>
    <property type="molecule type" value="Genomic_DNA"/>
</dbReference>
<organism evidence="4 5">
    <name type="scientific">Chaetoceros tenuissimus</name>
    <dbReference type="NCBI Taxonomy" id="426638"/>
    <lineage>
        <taxon>Eukaryota</taxon>
        <taxon>Sar</taxon>
        <taxon>Stramenopiles</taxon>
        <taxon>Ochrophyta</taxon>
        <taxon>Bacillariophyta</taxon>
        <taxon>Coscinodiscophyceae</taxon>
        <taxon>Chaetocerotophycidae</taxon>
        <taxon>Chaetocerotales</taxon>
        <taxon>Chaetocerotaceae</taxon>
        <taxon>Chaetoceros</taxon>
    </lineage>
</organism>
<reference evidence="4 5" key="1">
    <citation type="journal article" date="2021" name="Sci. Rep.">
        <title>The genome of the diatom Chaetoceros tenuissimus carries an ancient integrated fragment of an extant virus.</title>
        <authorList>
            <person name="Hongo Y."/>
            <person name="Kimura K."/>
            <person name="Takaki Y."/>
            <person name="Yoshida Y."/>
            <person name="Baba S."/>
            <person name="Kobayashi G."/>
            <person name="Nagasaki K."/>
            <person name="Hano T."/>
            <person name="Tomaru Y."/>
        </authorList>
    </citation>
    <scope>NUCLEOTIDE SEQUENCE [LARGE SCALE GENOMIC DNA]</scope>
    <source>
        <strain evidence="4 5">NIES-3715</strain>
    </source>
</reference>
<protein>
    <submittedName>
        <fullName evidence="4">FAD-dependent monooxygenase</fullName>
    </submittedName>
</protein>
<keyword evidence="5" id="KW-1185">Reference proteome</keyword>
<dbReference type="Gene3D" id="3.50.50.60">
    <property type="entry name" value="FAD/NAD(P)-binding domain"/>
    <property type="match status" value="1"/>
</dbReference>
<feature type="domain" description="FAD-binding" evidence="3">
    <location>
        <begin position="103"/>
        <end position="169"/>
    </location>
</feature>
<dbReference type="GO" id="GO:0004497">
    <property type="term" value="F:monooxygenase activity"/>
    <property type="evidence" value="ECO:0007669"/>
    <property type="project" value="UniProtKB-KW"/>
</dbReference>
<dbReference type="Proteomes" id="UP001054902">
    <property type="component" value="Unassembled WGS sequence"/>
</dbReference>
<keyword evidence="1" id="KW-0560">Oxidoreductase</keyword>
<dbReference type="Pfam" id="PF01494">
    <property type="entry name" value="FAD_binding_3"/>
    <property type="match status" value="1"/>
</dbReference>